<keyword evidence="2" id="KW-1185">Reference proteome</keyword>
<dbReference type="PATRIC" id="fig|1137280.3.peg.1838"/>
<accession>A0A072N1Y0</accession>
<comment type="caution">
    <text evidence="1">The sequence shown here is derived from an EMBL/GenBank/DDBJ whole genome shotgun (WGS) entry which is preliminary data.</text>
</comment>
<gene>
    <name evidence="1" type="ORF">D777_02023</name>
</gene>
<reference evidence="1 2" key="1">
    <citation type="submission" date="2012-12" db="EMBL/GenBank/DDBJ databases">
        <title>Genome assembly of Marinobacter sp. AK21.</title>
        <authorList>
            <person name="Khatri I."/>
            <person name="Kumar R."/>
            <person name="Vaidya B."/>
            <person name="Subramanian S."/>
            <person name="Pinnaka A."/>
        </authorList>
    </citation>
    <scope>NUCLEOTIDE SEQUENCE [LARGE SCALE GENOMIC DNA]</scope>
    <source>
        <strain evidence="1 2">AK21</strain>
    </source>
</reference>
<name>A0A072N1Y0_9GAMM</name>
<organism evidence="1 2">
    <name type="scientific">Marinobacter nitratireducens</name>
    <dbReference type="NCBI Taxonomy" id="1137280"/>
    <lineage>
        <taxon>Bacteria</taxon>
        <taxon>Pseudomonadati</taxon>
        <taxon>Pseudomonadota</taxon>
        <taxon>Gammaproteobacteria</taxon>
        <taxon>Pseudomonadales</taxon>
        <taxon>Marinobacteraceae</taxon>
        <taxon>Marinobacter</taxon>
    </lineage>
</organism>
<sequence>MVLCCLGMTPVALAELKPISDEAMGDVTGQAFMHVESIPGPNHEFTRMTLGMDVETRVNIDSAELGVIDAGADFSASDIALGHISRDATTVQYDGNTYAEGDAVPFEAVQPYIELAENPAGTELAGFRMGFKQARGSVSSVTSSFSGDIGVTLVDGTGVEHAATLFDGNTQATNYRATHIGINDGTADCATGTNCAPLSHLQSFVVGSDNGDGTTGFTDDFFIGIQREGVDWQSPDGANVITAGKGVFINLPSSMKVDLGQLTSSSGVPRLRTHQTDMGTKLF</sequence>
<dbReference type="STRING" id="1137280.D777_02023"/>
<evidence type="ECO:0000313" key="1">
    <source>
        <dbReference type="EMBL" id="KEF31674.1"/>
    </source>
</evidence>
<proteinExistence type="predicted"/>
<protein>
    <submittedName>
        <fullName evidence="1">Uncharacterized protein</fullName>
    </submittedName>
</protein>
<dbReference type="EMBL" id="ANIE01000005">
    <property type="protein sequence ID" value="KEF31674.1"/>
    <property type="molecule type" value="Genomic_DNA"/>
</dbReference>
<evidence type="ECO:0000313" key="2">
    <source>
        <dbReference type="Proteomes" id="UP000035057"/>
    </source>
</evidence>
<dbReference type="Proteomes" id="UP000035057">
    <property type="component" value="Unassembled WGS sequence"/>
</dbReference>
<dbReference type="AlphaFoldDB" id="A0A072N1Y0"/>